<name>A0ABX7II31_9ACTO</name>
<dbReference type="InterPro" id="IPR027417">
    <property type="entry name" value="P-loop_NTPase"/>
</dbReference>
<keyword evidence="5 16" id="KW-0812">Transmembrane</keyword>
<evidence type="ECO:0000256" key="11">
    <source>
        <dbReference type="ARBA" id="ARBA00023136"/>
    </source>
</evidence>
<dbReference type="RefSeq" id="WP_204425336.1">
    <property type="nucleotide sequence ID" value="NZ_CP070228.1"/>
</dbReference>
<dbReference type="Pfam" id="PF17854">
    <property type="entry name" value="FtsK_alpha"/>
    <property type="match status" value="1"/>
</dbReference>
<feature type="transmembrane region" description="Helical" evidence="16">
    <location>
        <begin position="107"/>
        <end position="126"/>
    </location>
</feature>
<evidence type="ECO:0000256" key="1">
    <source>
        <dbReference type="ARBA" id="ARBA00004651"/>
    </source>
</evidence>
<evidence type="ECO:0000256" key="9">
    <source>
        <dbReference type="ARBA" id="ARBA00022989"/>
    </source>
</evidence>
<evidence type="ECO:0000256" key="15">
    <source>
        <dbReference type="SAM" id="MobiDB-lite"/>
    </source>
</evidence>
<keyword evidence="8 14" id="KW-0067">ATP-binding</keyword>
<dbReference type="InterPro" id="IPR041027">
    <property type="entry name" value="FtsK_alpha"/>
</dbReference>
<dbReference type="Pfam" id="PF09397">
    <property type="entry name" value="FtsK_gamma"/>
    <property type="match status" value="1"/>
</dbReference>
<keyword evidence="12" id="KW-0131">Cell cycle</keyword>
<feature type="region of interest" description="Disordered" evidence="15">
    <location>
        <begin position="1"/>
        <end position="26"/>
    </location>
</feature>
<proteinExistence type="inferred from homology"/>
<evidence type="ECO:0000256" key="14">
    <source>
        <dbReference type="PROSITE-ProRule" id="PRU00289"/>
    </source>
</evidence>
<reference evidence="18 19" key="1">
    <citation type="submission" date="2021-02" db="EMBL/GenBank/DDBJ databases">
        <title>Complete Genome Sequence of Arcanobacterium phocisimile strain DSM 26142T from a harbour seal.</title>
        <authorList>
            <person name="Borowiak M."/>
            <person name="Alssahen M."/>
            <person name="Malorny B."/>
            <person name="Laemmler C."/>
            <person name="Siebert U."/>
            <person name="Ploetz M."/>
            <person name="Abdulmawjood A."/>
        </authorList>
    </citation>
    <scope>NUCLEOTIDE SEQUENCE [LARGE SCALE GENOMIC DNA]</scope>
    <source>
        <strain evidence="18 19">DSM 26142</strain>
    </source>
</reference>
<dbReference type="InterPro" id="IPR036390">
    <property type="entry name" value="WH_DNA-bd_sf"/>
</dbReference>
<keyword evidence="10" id="KW-0238">DNA-binding</keyword>
<feature type="transmembrane region" description="Helical" evidence="16">
    <location>
        <begin position="75"/>
        <end position="95"/>
    </location>
</feature>
<evidence type="ECO:0000256" key="3">
    <source>
        <dbReference type="ARBA" id="ARBA00022475"/>
    </source>
</evidence>
<comment type="subcellular location">
    <subcellularLocation>
        <location evidence="1">Cell membrane</location>
        <topology evidence="1">Multi-pass membrane protein</topology>
    </subcellularLocation>
</comment>
<keyword evidence="6 14" id="KW-0547">Nucleotide-binding</keyword>
<feature type="binding site" evidence="14">
    <location>
        <begin position="449"/>
        <end position="456"/>
    </location>
    <ligand>
        <name>ATP</name>
        <dbReference type="ChEBI" id="CHEBI:30616"/>
    </ligand>
</feature>
<protein>
    <submittedName>
        <fullName evidence="18">DNA translocase FtsK</fullName>
    </submittedName>
</protein>
<keyword evidence="7" id="KW-0159">Chromosome partition</keyword>
<accession>A0ABX7II31</accession>
<dbReference type="SUPFAM" id="SSF46785">
    <property type="entry name" value="Winged helix' DNA-binding domain"/>
    <property type="match status" value="1"/>
</dbReference>
<evidence type="ECO:0000256" key="8">
    <source>
        <dbReference type="ARBA" id="ARBA00022840"/>
    </source>
</evidence>
<keyword evidence="9 16" id="KW-1133">Transmembrane helix</keyword>
<organism evidence="18 19">
    <name type="scientific">Arcanobacterium phocisimile</name>
    <dbReference type="NCBI Taxonomy" id="1302235"/>
    <lineage>
        <taxon>Bacteria</taxon>
        <taxon>Bacillati</taxon>
        <taxon>Actinomycetota</taxon>
        <taxon>Actinomycetes</taxon>
        <taxon>Actinomycetales</taxon>
        <taxon>Actinomycetaceae</taxon>
        <taxon>Arcanobacterium</taxon>
    </lineage>
</organism>
<evidence type="ECO:0000256" key="7">
    <source>
        <dbReference type="ARBA" id="ARBA00022829"/>
    </source>
</evidence>
<evidence type="ECO:0000256" key="4">
    <source>
        <dbReference type="ARBA" id="ARBA00022618"/>
    </source>
</evidence>
<dbReference type="SMART" id="SM00843">
    <property type="entry name" value="Ftsk_gamma"/>
    <property type="match status" value="1"/>
</dbReference>
<keyword evidence="3" id="KW-1003">Cell membrane</keyword>
<feature type="transmembrane region" description="Helical" evidence="16">
    <location>
        <begin position="132"/>
        <end position="150"/>
    </location>
</feature>
<evidence type="ECO:0000256" key="5">
    <source>
        <dbReference type="ARBA" id="ARBA00022692"/>
    </source>
</evidence>
<keyword evidence="4" id="KW-0132">Cell division</keyword>
<dbReference type="PROSITE" id="PS50901">
    <property type="entry name" value="FTSK"/>
    <property type="match status" value="1"/>
</dbReference>
<sequence>MARSESAESSSRKPKKPARAKAEPEAPALSASDRILGGNGGRLFILIGLTIIVALREWFGLAGVIGPVIHHATAGFVGVLSVLVPIVLLGIIVKLFWRSRADSTPRFLVGIALIVVAVTGMIHIFMGQPMVTDGFAAIEAAGGLIGFLVGTGLAKLLSVWGAIPSLVFLIMYALLYATGTSVKDIMDWVSNKRAERTEFEPEHTPSVPFDHPEEIDDEEPVSRLRRPRKKAKAADATQILQPAKAQKPQPVEPKPASRPAPVAPVPAKTASEPERKAPKPEPLPERIEQLELASNITYTLPSMEMLKQGPPHLERSEVNDKVVESLTRVFSEFSVDAEVTGFSRGPTVTQYEVELGPGVKVDKIESLSKNIAYAVASSDVRILSPIPGKSAVGIEIPNADRETVLLGDVLRSSVARKQTHPLVVGVGKNVGGQYVVANLSKMPHLLVAGATGAGKSSFINSMITSIMVRATPEQVRMILVDPKRVELTIYAGIPHLITPIITNPKKAAEALEWVVREMDQRYDDLAAYGFKHIDDFNAAVNEGRVTAHEGSQRNLQPYPYLLVVVDELADLMMVAPRDVEASIQRITQLARAAGIHLVLATQRPSVDVVTGLIKANVPSRLAFSTSSATDSRTILDSVGAEKLIGMGDALFAPAGSMKPMRVQGAWVDEEEIGATVKHVKAQMQPSYRDDVIPKPGEVKKVDDEIGDDLDVLLQAAELVVNTQFGSTSMLQRKLRIGFAKAGRMMDLLESREIVGPGTGGKARDVLVTPDQLDDVIALIKGEDVDLSAPKDDPAIEDIANGEIVDGDVNAEATQIVNTEEYANADEGTVVMSTNRYETDPLEATSEMPVAQNWYDDELDDEGESGEDAWQLTGR</sequence>
<dbReference type="Proteomes" id="UP000602653">
    <property type="component" value="Chromosome"/>
</dbReference>
<evidence type="ECO:0000256" key="12">
    <source>
        <dbReference type="ARBA" id="ARBA00023306"/>
    </source>
</evidence>
<dbReference type="InterPro" id="IPR050206">
    <property type="entry name" value="FtsK/SpoIIIE/SftA"/>
</dbReference>
<comment type="similarity">
    <text evidence="2">Belongs to the FtsK/SpoIIIE/SftA family.</text>
</comment>
<feature type="compositionally biased region" description="Pro residues" evidence="15">
    <location>
        <begin position="250"/>
        <end position="264"/>
    </location>
</feature>
<dbReference type="CDD" id="cd01127">
    <property type="entry name" value="TrwB_TraG_TraD_VirD4"/>
    <property type="match status" value="1"/>
</dbReference>
<evidence type="ECO:0000256" key="6">
    <source>
        <dbReference type="ARBA" id="ARBA00022741"/>
    </source>
</evidence>
<evidence type="ECO:0000259" key="17">
    <source>
        <dbReference type="PROSITE" id="PS50901"/>
    </source>
</evidence>
<evidence type="ECO:0000313" key="19">
    <source>
        <dbReference type="Proteomes" id="UP000602653"/>
    </source>
</evidence>
<evidence type="ECO:0000256" key="2">
    <source>
        <dbReference type="ARBA" id="ARBA00006474"/>
    </source>
</evidence>
<keyword evidence="19" id="KW-1185">Reference proteome</keyword>
<dbReference type="InterPro" id="IPR018541">
    <property type="entry name" value="Ftsk_gamma"/>
</dbReference>
<dbReference type="Pfam" id="PF01580">
    <property type="entry name" value="FtsK_SpoIIIE"/>
    <property type="match status" value="1"/>
</dbReference>
<evidence type="ECO:0000256" key="13">
    <source>
        <dbReference type="ARBA" id="ARBA00024986"/>
    </source>
</evidence>
<feature type="domain" description="FtsK" evidence="17">
    <location>
        <begin position="432"/>
        <end position="632"/>
    </location>
</feature>
<dbReference type="SUPFAM" id="SSF52540">
    <property type="entry name" value="P-loop containing nucleoside triphosphate hydrolases"/>
    <property type="match status" value="1"/>
</dbReference>
<dbReference type="Gene3D" id="3.30.980.40">
    <property type="match status" value="1"/>
</dbReference>
<evidence type="ECO:0000313" key="18">
    <source>
        <dbReference type="EMBL" id="QRV02752.1"/>
    </source>
</evidence>
<dbReference type="EMBL" id="CP070228">
    <property type="protein sequence ID" value="QRV02752.1"/>
    <property type="molecule type" value="Genomic_DNA"/>
</dbReference>
<feature type="compositionally biased region" description="Basic and acidic residues" evidence="15">
    <location>
        <begin position="271"/>
        <end position="286"/>
    </location>
</feature>
<feature type="region of interest" description="Disordered" evidence="15">
    <location>
        <begin position="195"/>
        <end position="286"/>
    </location>
</feature>
<evidence type="ECO:0000256" key="10">
    <source>
        <dbReference type="ARBA" id="ARBA00023125"/>
    </source>
</evidence>
<gene>
    <name evidence="18" type="ORF">JTE88_03165</name>
</gene>
<comment type="function">
    <text evidence="13">Essential cell division protein that coordinates cell division and chromosome segregation. The N-terminus is involved in assembly of the cell-division machinery. The C-terminus functions as a DNA motor that moves dsDNA in an ATP-dependent manner towards the dif recombination site, which is located within the replication terminus region. Required for activation of the Xer recombinase, allowing activation of chromosome unlinking by recombination.</text>
</comment>
<dbReference type="InterPro" id="IPR002543">
    <property type="entry name" value="FtsK_dom"/>
</dbReference>
<dbReference type="Gene3D" id="3.40.50.300">
    <property type="entry name" value="P-loop containing nucleotide triphosphate hydrolases"/>
    <property type="match status" value="1"/>
</dbReference>
<dbReference type="Gene3D" id="1.10.10.10">
    <property type="entry name" value="Winged helix-like DNA-binding domain superfamily/Winged helix DNA-binding domain"/>
    <property type="match status" value="1"/>
</dbReference>
<keyword evidence="11 16" id="KW-0472">Membrane</keyword>
<feature type="transmembrane region" description="Helical" evidence="16">
    <location>
        <begin position="157"/>
        <end position="177"/>
    </location>
</feature>
<dbReference type="InterPro" id="IPR036388">
    <property type="entry name" value="WH-like_DNA-bd_sf"/>
</dbReference>
<feature type="transmembrane region" description="Helical" evidence="16">
    <location>
        <begin position="43"/>
        <end position="69"/>
    </location>
</feature>
<dbReference type="PANTHER" id="PTHR22683:SF41">
    <property type="entry name" value="DNA TRANSLOCASE FTSK"/>
    <property type="match status" value="1"/>
</dbReference>
<feature type="compositionally biased region" description="Acidic residues" evidence="15">
    <location>
        <begin position="855"/>
        <end position="866"/>
    </location>
</feature>
<feature type="region of interest" description="Disordered" evidence="15">
    <location>
        <begin position="855"/>
        <end position="874"/>
    </location>
</feature>
<dbReference type="InterPro" id="IPR025199">
    <property type="entry name" value="FtsK_4TM"/>
</dbReference>
<dbReference type="PANTHER" id="PTHR22683">
    <property type="entry name" value="SPORULATION PROTEIN RELATED"/>
    <property type="match status" value="1"/>
</dbReference>
<evidence type="ECO:0000256" key="16">
    <source>
        <dbReference type="SAM" id="Phobius"/>
    </source>
</evidence>
<dbReference type="Pfam" id="PF13491">
    <property type="entry name" value="FtsK_4TM"/>
    <property type="match status" value="1"/>
</dbReference>